<evidence type="ECO:0000256" key="1">
    <source>
        <dbReference type="ARBA" id="ARBA00023015"/>
    </source>
</evidence>
<evidence type="ECO:0000256" key="3">
    <source>
        <dbReference type="ARBA" id="ARBA00023163"/>
    </source>
</evidence>
<dbReference type="RefSeq" id="WP_035506277.1">
    <property type="nucleotide sequence ID" value="NZ_CCDH010000001.1"/>
</dbReference>
<comment type="function">
    <text evidence="4">May be an activator protein for the gylABX operon.</text>
</comment>
<dbReference type="EMBL" id="CCDI010000001">
    <property type="protein sequence ID" value="CDQ22817.1"/>
    <property type="molecule type" value="Genomic_DNA"/>
</dbReference>
<dbReference type="OrthoDB" id="9791752at2"/>
<sequence>MPIIQSVDRAFKILDLFNELNPELKVSEISSKLSLNKSTVHSLLKTLKEHDYVRQDSDSGKYSLGMKLVERSNFLMNSMDIRSIAKPSLVELSMETTLVVHLVILDGQTGVYIDKVDSPTAIIGYSRVGRRVPVHSSAVGKVLVAYQSEEERNETLKHYDFKKQTEKTITNAEDFQEELQNVLTKGYAIDAEENEPGITCLAIPIYDHTGRVTAAVSISAPSTRFSGDQIHPVISKLKQTGEAISRKLGYPSTLSQA</sequence>
<evidence type="ECO:0000259" key="6">
    <source>
        <dbReference type="PROSITE" id="PS51077"/>
    </source>
</evidence>
<evidence type="ECO:0000256" key="2">
    <source>
        <dbReference type="ARBA" id="ARBA00023125"/>
    </source>
</evidence>
<dbReference type="GO" id="GO:0003700">
    <property type="term" value="F:DNA-binding transcription factor activity"/>
    <property type="evidence" value="ECO:0007669"/>
    <property type="project" value="TreeGrafter"/>
</dbReference>
<evidence type="ECO:0000313" key="9">
    <source>
        <dbReference type="Proteomes" id="UP000028868"/>
    </source>
</evidence>
<proteinExistence type="predicted"/>
<evidence type="ECO:0000256" key="4">
    <source>
        <dbReference type="ARBA" id="ARBA00058938"/>
    </source>
</evidence>
<dbReference type="InterPro" id="IPR014757">
    <property type="entry name" value="Tscrpt_reg_IclR_C"/>
</dbReference>
<dbReference type="InterPro" id="IPR036388">
    <property type="entry name" value="WH-like_DNA-bd_sf"/>
</dbReference>
<dbReference type="Proteomes" id="UP000028868">
    <property type="component" value="Unassembled WGS sequence"/>
</dbReference>
<organism evidence="8 9">
    <name type="scientific">Halobacillus karajensis</name>
    <dbReference type="NCBI Taxonomy" id="195088"/>
    <lineage>
        <taxon>Bacteria</taxon>
        <taxon>Bacillati</taxon>
        <taxon>Bacillota</taxon>
        <taxon>Bacilli</taxon>
        <taxon>Bacillales</taxon>
        <taxon>Bacillaceae</taxon>
        <taxon>Halobacillus</taxon>
    </lineage>
</organism>
<dbReference type="SUPFAM" id="SSF46785">
    <property type="entry name" value="Winged helix' DNA-binding domain"/>
    <property type="match status" value="1"/>
</dbReference>
<dbReference type="Pfam" id="PF09339">
    <property type="entry name" value="HTH_IclR"/>
    <property type="match status" value="1"/>
</dbReference>
<dbReference type="Gene3D" id="3.30.450.40">
    <property type="match status" value="1"/>
</dbReference>
<dbReference type="Gene3D" id="1.10.10.10">
    <property type="entry name" value="Winged helix-like DNA-binding domain superfamily/Winged helix DNA-binding domain"/>
    <property type="match status" value="1"/>
</dbReference>
<dbReference type="PROSITE" id="PS51077">
    <property type="entry name" value="HTH_ICLR"/>
    <property type="match status" value="1"/>
</dbReference>
<accession>A0A024P3I1</accession>
<dbReference type="InterPro" id="IPR036390">
    <property type="entry name" value="WH_DNA-bd_sf"/>
</dbReference>
<dbReference type="GO" id="GO:0045892">
    <property type="term" value="P:negative regulation of DNA-templated transcription"/>
    <property type="evidence" value="ECO:0007669"/>
    <property type="project" value="UniProtKB-ARBA"/>
</dbReference>
<keyword evidence="2" id="KW-0238">DNA-binding</keyword>
<dbReference type="PANTHER" id="PTHR30136">
    <property type="entry name" value="HELIX-TURN-HELIX TRANSCRIPTIONAL REGULATOR, ICLR FAMILY"/>
    <property type="match status" value="1"/>
</dbReference>
<keyword evidence="1" id="KW-0805">Transcription regulation</keyword>
<dbReference type="PANTHER" id="PTHR30136:SF7">
    <property type="entry name" value="HTH-TYPE TRANSCRIPTIONAL REGULATOR KDGR-RELATED"/>
    <property type="match status" value="1"/>
</dbReference>
<gene>
    <name evidence="8" type="primary">kdgR_2</name>
    <name evidence="8" type="ORF">BN983_01034</name>
</gene>
<keyword evidence="9" id="KW-1185">Reference proteome</keyword>
<dbReference type="GO" id="GO:0003677">
    <property type="term" value="F:DNA binding"/>
    <property type="evidence" value="ECO:0007669"/>
    <property type="project" value="UniProtKB-KW"/>
</dbReference>
<dbReference type="InterPro" id="IPR005471">
    <property type="entry name" value="Tscrpt_reg_IclR_N"/>
</dbReference>
<dbReference type="AlphaFoldDB" id="A0A024P3I1"/>
<feature type="domain" description="HTH iclR-type" evidence="6">
    <location>
        <begin position="4"/>
        <end position="66"/>
    </location>
</feature>
<dbReference type="InterPro" id="IPR050707">
    <property type="entry name" value="HTH_MetabolicPath_Reg"/>
</dbReference>
<feature type="domain" description="IclR-ED" evidence="7">
    <location>
        <begin position="67"/>
        <end position="250"/>
    </location>
</feature>
<dbReference type="InterPro" id="IPR029016">
    <property type="entry name" value="GAF-like_dom_sf"/>
</dbReference>
<dbReference type="FunFam" id="1.10.10.10:FF:000056">
    <property type="entry name" value="IclR family transcriptional regulator"/>
    <property type="match status" value="1"/>
</dbReference>
<evidence type="ECO:0000259" key="7">
    <source>
        <dbReference type="PROSITE" id="PS51078"/>
    </source>
</evidence>
<protein>
    <recommendedName>
        <fullName evidence="5">Glycerol operon regulatory protein</fullName>
    </recommendedName>
</protein>
<keyword evidence="3" id="KW-0804">Transcription</keyword>
<evidence type="ECO:0000256" key="5">
    <source>
        <dbReference type="ARBA" id="ARBA00070406"/>
    </source>
</evidence>
<dbReference type="SMART" id="SM00346">
    <property type="entry name" value="HTH_ICLR"/>
    <property type="match status" value="1"/>
</dbReference>
<comment type="caution">
    <text evidence="8">The sequence shown here is derived from an EMBL/GenBank/DDBJ whole genome shotgun (WGS) entry which is preliminary data.</text>
</comment>
<reference evidence="8 9" key="2">
    <citation type="submission" date="2014-05" db="EMBL/GenBank/DDBJ databases">
        <title>Draft genome sequence of Halobacillus karajensis HK-03.</title>
        <authorList>
            <person name="Khelaifia S."/>
            <person name="Croce O."/>
            <person name="Lagier J.C."/>
            <person name="Raoult D."/>
        </authorList>
    </citation>
    <scope>NUCLEOTIDE SEQUENCE [LARGE SCALE GENOMIC DNA]</scope>
    <source>
        <strain evidence="8 9">HD-03</strain>
    </source>
</reference>
<name>A0A024P3I1_9BACI</name>
<dbReference type="Pfam" id="PF01614">
    <property type="entry name" value="IclR_C"/>
    <property type="match status" value="1"/>
</dbReference>
<reference evidence="9" key="1">
    <citation type="submission" date="2014-03" db="EMBL/GenBank/DDBJ databases">
        <authorList>
            <person name="Urmite Genomes U."/>
        </authorList>
    </citation>
    <scope>NUCLEOTIDE SEQUENCE [LARGE SCALE GENOMIC DNA]</scope>
    <source>
        <strain evidence="9">HD-03</strain>
    </source>
</reference>
<evidence type="ECO:0000313" key="8">
    <source>
        <dbReference type="EMBL" id="CDQ22817.1"/>
    </source>
</evidence>
<dbReference type="SUPFAM" id="SSF55781">
    <property type="entry name" value="GAF domain-like"/>
    <property type="match status" value="1"/>
</dbReference>
<dbReference type="PROSITE" id="PS51078">
    <property type="entry name" value="ICLR_ED"/>
    <property type="match status" value="1"/>
</dbReference>